<sequence>MGKALAGLVLGATASIGLMGVAGLLFHADAAVKTPAALILRWLPGPIWGLILAFSFLFPSALRAWLGLASANIVIWGVFFFLRGVMA</sequence>
<proteinExistence type="predicted"/>
<dbReference type="STRING" id="1088869.GMO_09380"/>
<evidence type="ECO:0008006" key="4">
    <source>
        <dbReference type="Google" id="ProtNLM"/>
    </source>
</evidence>
<name>G6XHH2_9PROT</name>
<evidence type="ECO:0000313" key="3">
    <source>
        <dbReference type="Proteomes" id="UP000004949"/>
    </source>
</evidence>
<comment type="caution">
    <text evidence="2">The sequence shown here is derived from an EMBL/GenBank/DDBJ whole genome shotgun (WGS) entry which is preliminary data.</text>
</comment>
<protein>
    <recommendedName>
        <fullName evidence="4">Transmembrane protein</fullName>
    </recommendedName>
</protein>
<feature type="transmembrane region" description="Helical" evidence="1">
    <location>
        <begin position="6"/>
        <end position="26"/>
    </location>
</feature>
<dbReference type="AlphaFoldDB" id="G6XHH2"/>
<evidence type="ECO:0000313" key="2">
    <source>
        <dbReference type="EMBL" id="EHH69630.1"/>
    </source>
</evidence>
<feature type="transmembrane region" description="Helical" evidence="1">
    <location>
        <begin position="64"/>
        <end position="82"/>
    </location>
</feature>
<dbReference type="Proteomes" id="UP000004949">
    <property type="component" value="Unassembled WGS sequence"/>
</dbReference>
<keyword evidence="1" id="KW-0472">Membrane</keyword>
<dbReference type="EMBL" id="AGQV01000001">
    <property type="protein sequence ID" value="EHH69630.1"/>
    <property type="molecule type" value="Genomic_DNA"/>
</dbReference>
<evidence type="ECO:0000256" key="1">
    <source>
        <dbReference type="SAM" id="Phobius"/>
    </source>
</evidence>
<organism evidence="2 3">
    <name type="scientific">Gluconobacter morbifer G707</name>
    <dbReference type="NCBI Taxonomy" id="1088869"/>
    <lineage>
        <taxon>Bacteria</taxon>
        <taxon>Pseudomonadati</taxon>
        <taxon>Pseudomonadota</taxon>
        <taxon>Alphaproteobacteria</taxon>
        <taxon>Acetobacterales</taxon>
        <taxon>Acetobacteraceae</taxon>
        <taxon>Gluconobacter</taxon>
    </lineage>
</organism>
<keyword evidence="1" id="KW-1133">Transmembrane helix</keyword>
<reference evidence="2 3" key="1">
    <citation type="submission" date="2011-10" db="EMBL/GenBank/DDBJ databases">
        <title>Genome sequence of Gluconobacter morbifer G707, isolated from Drosophila gut.</title>
        <authorList>
            <person name="Lee W.-J."/>
            <person name="Kim E.-K."/>
        </authorList>
    </citation>
    <scope>NUCLEOTIDE SEQUENCE [LARGE SCALE GENOMIC DNA]</scope>
    <source>
        <strain evidence="2 3">G707</strain>
    </source>
</reference>
<feature type="transmembrane region" description="Helical" evidence="1">
    <location>
        <begin position="38"/>
        <end position="58"/>
    </location>
</feature>
<dbReference type="PATRIC" id="fig|1088869.3.peg.943"/>
<keyword evidence="1" id="KW-0812">Transmembrane</keyword>
<keyword evidence="3" id="KW-1185">Reference proteome</keyword>
<accession>G6XHH2</accession>
<gene>
    <name evidence="2" type="ORF">GMO_09380</name>
</gene>